<evidence type="ECO:0000313" key="10">
    <source>
        <dbReference type="EMBL" id="WHX48915.1"/>
    </source>
</evidence>
<dbReference type="KEGG" id="pwn:QNH46_23175"/>
<evidence type="ECO:0000313" key="11">
    <source>
        <dbReference type="Proteomes" id="UP001177943"/>
    </source>
</evidence>
<organism evidence="10 11">
    <name type="scientific">Paenibacillus woosongensis</name>
    <dbReference type="NCBI Taxonomy" id="307580"/>
    <lineage>
        <taxon>Bacteria</taxon>
        <taxon>Bacillati</taxon>
        <taxon>Bacillota</taxon>
        <taxon>Bacilli</taxon>
        <taxon>Bacillales</taxon>
        <taxon>Paenibacillaceae</taxon>
        <taxon>Paenibacillus</taxon>
    </lineage>
</organism>
<dbReference type="PANTHER" id="PTHR42821:SF1">
    <property type="entry name" value="CATALASE-B"/>
    <property type="match status" value="1"/>
</dbReference>
<evidence type="ECO:0000256" key="1">
    <source>
        <dbReference type="ARBA" id="ARBA00001971"/>
    </source>
</evidence>
<dbReference type="PANTHER" id="PTHR42821">
    <property type="entry name" value="CATALASE"/>
    <property type="match status" value="1"/>
</dbReference>
<dbReference type="InterPro" id="IPR029062">
    <property type="entry name" value="Class_I_gatase-like"/>
</dbReference>
<dbReference type="GO" id="GO:0004096">
    <property type="term" value="F:catalase activity"/>
    <property type="evidence" value="ECO:0007669"/>
    <property type="project" value="UniProtKB-EC"/>
</dbReference>
<dbReference type="RefSeq" id="WP_283926210.1">
    <property type="nucleotide sequence ID" value="NZ_CP126084.1"/>
</dbReference>
<evidence type="ECO:0000256" key="5">
    <source>
        <dbReference type="ARBA" id="ARBA00022723"/>
    </source>
</evidence>
<evidence type="ECO:0000256" key="8">
    <source>
        <dbReference type="ARBA" id="ARBA00023324"/>
    </source>
</evidence>
<dbReference type="EC" id="1.11.1.6" evidence="2"/>
<dbReference type="SUPFAM" id="SSF52317">
    <property type="entry name" value="Class I glutamine amidotransferase-like"/>
    <property type="match status" value="1"/>
</dbReference>
<dbReference type="InterPro" id="IPR024712">
    <property type="entry name" value="Catalase_clade2"/>
</dbReference>
<dbReference type="GO" id="GO:0006979">
    <property type="term" value="P:response to oxidative stress"/>
    <property type="evidence" value="ECO:0007669"/>
    <property type="project" value="InterPro"/>
</dbReference>
<evidence type="ECO:0000256" key="7">
    <source>
        <dbReference type="ARBA" id="ARBA00023004"/>
    </source>
</evidence>
<evidence type="ECO:0000256" key="6">
    <source>
        <dbReference type="ARBA" id="ARBA00023002"/>
    </source>
</evidence>
<dbReference type="Pfam" id="PF18011">
    <property type="entry name" value="Catalase_C"/>
    <property type="match status" value="1"/>
</dbReference>
<dbReference type="Proteomes" id="UP001177943">
    <property type="component" value="Chromosome"/>
</dbReference>
<dbReference type="GO" id="GO:0005829">
    <property type="term" value="C:cytosol"/>
    <property type="evidence" value="ECO:0007669"/>
    <property type="project" value="TreeGrafter"/>
</dbReference>
<dbReference type="GO" id="GO:0046872">
    <property type="term" value="F:metal ion binding"/>
    <property type="evidence" value="ECO:0007669"/>
    <property type="project" value="UniProtKB-KW"/>
</dbReference>
<evidence type="ECO:0000256" key="2">
    <source>
        <dbReference type="ARBA" id="ARBA00012314"/>
    </source>
</evidence>
<keyword evidence="4" id="KW-0349">Heme</keyword>
<dbReference type="GO" id="GO:0042744">
    <property type="term" value="P:hydrogen peroxide catabolic process"/>
    <property type="evidence" value="ECO:0007669"/>
    <property type="project" value="UniProtKB-KW"/>
</dbReference>
<name>A0AA95I329_9BACL</name>
<evidence type="ECO:0000256" key="4">
    <source>
        <dbReference type="ARBA" id="ARBA00022617"/>
    </source>
</evidence>
<keyword evidence="7" id="KW-0408">Iron</keyword>
<reference evidence="10" key="1">
    <citation type="submission" date="2023-05" db="EMBL/GenBank/DDBJ databases">
        <title>Comparative genomics of Bacillaceae isolates and their secondary metabolite potential.</title>
        <authorList>
            <person name="Song L."/>
            <person name="Nielsen L.J."/>
            <person name="Mohite O."/>
            <person name="Xu X."/>
            <person name="Weber T."/>
            <person name="Kovacs A.T."/>
        </authorList>
    </citation>
    <scope>NUCLEOTIDE SEQUENCE</scope>
    <source>
        <strain evidence="10">B2_4</strain>
    </source>
</reference>
<dbReference type="AlphaFoldDB" id="A0AA95I329"/>
<comment type="cofactor">
    <cofactor evidence="1">
        <name>heme</name>
        <dbReference type="ChEBI" id="CHEBI:30413"/>
    </cofactor>
</comment>
<feature type="domain" description="Large catalase C-terminal" evidence="9">
    <location>
        <begin position="11"/>
        <end position="102"/>
    </location>
</feature>
<keyword evidence="5" id="KW-0479">Metal-binding</keyword>
<accession>A0AA95I329</accession>
<dbReference type="Gene3D" id="3.40.50.880">
    <property type="match status" value="1"/>
</dbReference>
<evidence type="ECO:0000256" key="3">
    <source>
        <dbReference type="ARBA" id="ARBA00022559"/>
    </source>
</evidence>
<dbReference type="GO" id="GO:0020037">
    <property type="term" value="F:heme binding"/>
    <property type="evidence" value="ECO:0007669"/>
    <property type="project" value="InterPro"/>
</dbReference>
<evidence type="ECO:0000259" key="9">
    <source>
        <dbReference type="Pfam" id="PF18011"/>
    </source>
</evidence>
<proteinExistence type="predicted"/>
<keyword evidence="3" id="KW-0575">Peroxidase</keyword>
<dbReference type="EMBL" id="CP126084">
    <property type="protein sequence ID" value="WHX48915.1"/>
    <property type="molecule type" value="Genomic_DNA"/>
</dbReference>
<gene>
    <name evidence="10" type="ORF">QNH46_23175</name>
</gene>
<keyword evidence="8" id="KW-0376">Hydrogen peroxide</keyword>
<dbReference type="InterPro" id="IPR041399">
    <property type="entry name" value="Catalase_large_C"/>
</dbReference>
<sequence length="103" mass="11011">MLHGSENTECEVVHTFLTADSVLFDAVYALGGELASADANRKAAFLIQEAYSHYKPIGAAAGGMKWLEPQMENSPGVVMGVSGSNFAASFIEAIAAHRHWDRA</sequence>
<keyword evidence="6" id="KW-0560">Oxidoreductase</keyword>
<protein>
    <recommendedName>
        <fullName evidence="2">catalase</fullName>
        <ecNumber evidence="2">1.11.1.6</ecNumber>
    </recommendedName>
</protein>